<dbReference type="InterPro" id="IPR050663">
    <property type="entry name" value="Ankyrin-SOCS_Box"/>
</dbReference>
<proteinExistence type="predicted"/>
<keyword evidence="2 3" id="KW-0040">ANK repeat</keyword>
<reference evidence="4" key="1">
    <citation type="submission" date="2021-01" db="EMBL/GenBank/DDBJ databases">
        <authorList>
            <person name="Corre E."/>
            <person name="Pelletier E."/>
            <person name="Niang G."/>
            <person name="Scheremetjew M."/>
            <person name="Finn R."/>
            <person name="Kale V."/>
            <person name="Holt S."/>
            <person name="Cochrane G."/>
            <person name="Meng A."/>
            <person name="Brown T."/>
            <person name="Cohen L."/>
        </authorList>
    </citation>
    <scope>NUCLEOTIDE SEQUENCE</scope>
    <source>
        <strain evidence="4">CCMP1661</strain>
    </source>
</reference>
<evidence type="ECO:0000313" key="4">
    <source>
        <dbReference type="EMBL" id="CAD9862584.1"/>
    </source>
</evidence>
<dbReference type="Pfam" id="PF13857">
    <property type="entry name" value="Ank_5"/>
    <property type="match status" value="1"/>
</dbReference>
<gene>
    <name evidence="4" type="ORF">FJAP1339_LOCUS5116</name>
</gene>
<dbReference type="PANTHER" id="PTHR24193">
    <property type="entry name" value="ANKYRIN REPEAT PROTEIN"/>
    <property type="match status" value="1"/>
</dbReference>
<dbReference type="SUPFAM" id="SSF48403">
    <property type="entry name" value="Ankyrin repeat"/>
    <property type="match status" value="1"/>
</dbReference>
<feature type="repeat" description="ANK" evidence="3">
    <location>
        <begin position="310"/>
        <end position="342"/>
    </location>
</feature>
<dbReference type="PRINTS" id="PR01415">
    <property type="entry name" value="ANKYRIN"/>
</dbReference>
<dbReference type="Gene3D" id="1.25.40.20">
    <property type="entry name" value="Ankyrin repeat-containing domain"/>
    <property type="match status" value="3"/>
</dbReference>
<dbReference type="Pfam" id="PF12796">
    <property type="entry name" value="Ank_2"/>
    <property type="match status" value="1"/>
</dbReference>
<dbReference type="PANTHER" id="PTHR24193:SF121">
    <property type="entry name" value="ADA2A-CONTAINING COMPLEX COMPONENT 3, ISOFORM D"/>
    <property type="match status" value="1"/>
</dbReference>
<dbReference type="GO" id="GO:0000976">
    <property type="term" value="F:transcription cis-regulatory region binding"/>
    <property type="evidence" value="ECO:0007669"/>
    <property type="project" value="TreeGrafter"/>
</dbReference>
<accession>A0A7S2XXR8</accession>
<feature type="repeat" description="ANK" evidence="3">
    <location>
        <begin position="376"/>
        <end position="408"/>
    </location>
</feature>
<evidence type="ECO:0000256" key="1">
    <source>
        <dbReference type="ARBA" id="ARBA00022737"/>
    </source>
</evidence>
<dbReference type="GO" id="GO:0045944">
    <property type="term" value="P:positive regulation of transcription by RNA polymerase II"/>
    <property type="evidence" value="ECO:0007669"/>
    <property type="project" value="TreeGrafter"/>
</dbReference>
<dbReference type="InterPro" id="IPR002110">
    <property type="entry name" value="Ankyrin_rpt"/>
</dbReference>
<dbReference type="InterPro" id="IPR036770">
    <property type="entry name" value="Ankyrin_rpt-contain_sf"/>
</dbReference>
<evidence type="ECO:0000256" key="3">
    <source>
        <dbReference type="PROSITE-ProRule" id="PRU00023"/>
    </source>
</evidence>
<protein>
    <submittedName>
        <fullName evidence="4">Uncharacterized protein</fullName>
    </submittedName>
</protein>
<feature type="repeat" description="ANK" evidence="3">
    <location>
        <begin position="343"/>
        <end position="375"/>
    </location>
</feature>
<sequence length="439" mass="47770">MSPLQIASAYGHAKVVQWLVQNGYGLGVPQDSEDIRDCECDPGYLSFGLCCNWDDQDPQKEGYDPGEPDMNGQWTPLELASLFGHAEVVAWLVTNDQDLPIWLRGGSTRVTTPLHLASARGHLEVAKWLVFVHGQDPTTVEDSEGFTPLELADAHEQQEILDMFMEYSSAHGIDAAAQIKESKDKQKLLLQSRIAAQQKEQDQQLTSMWLQRWNCHDFTAVFKDSRGEPFSPLRRAAYMATVEGAVSESGSSEVSGLSLLEAMLRVGARVNQTSGSNHETALMTAAAGGAEDACALLIKAGADIDVTNKSGSTALILSAQRGHLHIVNLLIKAGADVNMANHYGFTALMLAAEDGYEEIVRVLVEAGTNKNSVDNEGKSALMLAAHRGHQNTVKLLIDQKANVKIKSNQGETALDLAKEKGHQECIKMLGKAAPMHGWW</sequence>
<dbReference type="GO" id="GO:0005634">
    <property type="term" value="C:nucleus"/>
    <property type="evidence" value="ECO:0007669"/>
    <property type="project" value="TreeGrafter"/>
</dbReference>
<dbReference type="Pfam" id="PF00023">
    <property type="entry name" value="Ank"/>
    <property type="match status" value="2"/>
</dbReference>
<dbReference type="PROSITE" id="PS50297">
    <property type="entry name" value="ANK_REP_REGION"/>
    <property type="match status" value="5"/>
</dbReference>
<dbReference type="AlphaFoldDB" id="A0A7S2XXR8"/>
<dbReference type="SMART" id="SM00248">
    <property type="entry name" value="ANK"/>
    <property type="match status" value="9"/>
</dbReference>
<dbReference type="PROSITE" id="PS50088">
    <property type="entry name" value="ANK_REPEAT"/>
    <property type="match status" value="5"/>
</dbReference>
<organism evidence="4">
    <name type="scientific">Fibrocapsa japonica</name>
    <dbReference type="NCBI Taxonomy" id="94617"/>
    <lineage>
        <taxon>Eukaryota</taxon>
        <taxon>Sar</taxon>
        <taxon>Stramenopiles</taxon>
        <taxon>Ochrophyta</taxon>
        <taxon>Raphidophyceae</taxon>
        <taxon>Chattonellales</taxon>
        <taxon>Chattonellaceae</taxon>
        <taxon>Fibrocapsa</taxon>
    </lineage>
</organism>
<keyword evidence="1" id="KW-0677">Repeat</keyword>
<feature type="repeat" description="ANK" evidence="3">
    <location>
        <begin position="277"/>
        <end position="309"/>
    </location>
</feature>
<evidence type="ECO:0000256" key="2">
    <source>
        <dbReference type="ARBA" id="ARBA00023043"/>
    </source>
</evidence>
<feature type="repeat" description="ANK" evidence="3">
    <location>
        <begin position="1"/>
        <end position="31"/>
    </location>
</feature>
<dbReference type="EMBL" id="HBHR01010680">
    <property type="protein sequence ID" value="CAD9862584.1"/>
    <property type="molecule type" value="Transcribed_RNA"/>
</dbReference>
<name>A0A7S2XXR8_9STRA</name>